<evidence type="ECO:0000259" key="9">
    <source>
        <dbReference type="PROSITE" id="PS51201"/>
    </source>
</evidence>
<dbReference type="GO" id="GO:0006813">
    <property type="term" value="P:potassium ion transport"/>
    <property type="evidence" value="ECO:0007669"/>
    <property type="project" value="UniProtKB-KW"/>
</dbReference>
<dbReference type="eggNOG" id="COG1226">
    <property type="taxonomic scope" value="Bacteria"/>
</dbReference>
<dbReference type="HOGENOM" id="CLU_005126_9_0_7"/>
<feature type="transmembrane region" description="Helical" evidence="8">
    <location>
        <begin position="353"/>
        <end position="372"/>
    </location>
</feature>
<keyword evidence="4" id="KW-0630">Potassium</keyword>
<evidence type="ECO:0000313" key="11">
    <source>
        <dbReference type="EMBL" id="ACL04207.1"/>
    </source>
</evidence>
<comment type="similarity">
    <text evidence="2">Belongs to the monovalent cation:proton antiporter 2 (CPA2) transporter (TC 2.A.37) family.</text>
</comment>
<feature type="domain" description="RCK C-terminal" evidence="10">
    <location>
        <begin position="569"/>
        <end position="653"/>
    </location>
</feature>
<keyword evidence="4" id="KW-0406">Ion transport</keyword>
<evidence type="ECO:0000259" key="10">
    <source>
        <dbReference type="PROSITE" id="PS51202"/>
    </source>
</evidence>
<keyword evidence="5 8" id="KW-0812">Transmembrane</keyword>
<feature type="transmembrane region" description="Helical" evidence="8">
    <location>
        <begin position="178"/>
        <end position="204"/>
    </location>
</feature>
<dbReference type="Pfam" id="PF02254">
    <property type="entry name" value="TrkA_N"/>
    <property type="match status" value="1"/>
</dbReference>
<protein>
    <submittedName>
        <fullName evidence="11">Sodium/hydrogen exchanger</fullName>
    </submittedName>
</protein>
<dbReference type="SUPFAM" id="SSF116726">
    <property type="entry name" value="TrkA C-terminal domain-like"/>
    <property type="match status" value="1"/>
</dbReference>
<feature type="transmembrane region" description="Helical" evidence="8">
    <location>
        <begin position="269"/>
        <end position="287"/>
    </location>
</feature>
<dbReference type="PANTHER" id="PTHR42751:SF3">
    <property type="entry name" value="SODIUM_GLUTAMATE SYMPORTER"/>
    <property type="match status" value="1"/>
</dbReference>
<keyword evidence="3" id="KW-0813">Transport</keyword>
<dbReference type="EMBL" id="CP001322">
    <property type="protein sequence ID" value="ACL04207.1"/>
    <property type="molecule type" value="Genomic_DNA"/>
</dbReference>
<dbReference type="Pfam" id="PF02080">
    <property type="entry name" value="TrkA_C"/>
    <property type="match status" value="1"/>
</dbReference>
<proteinExistence type="inferred from homology"/>
<feature type="transmembrane region" description="Helical" evidence="8">
    <location>
        <begin position="6"/>
        <end position="21"/>
    </location>
</feature>
<reference evidence="11 12" key="1">
    <citation type="journal article" date="2012" name="Environ. Microbiol.">
        <title>The genome sequence of Desulfatibacillum alkenivorans AK-01: a blueprint for anaerobic alkane oxidation.</title>
        <authorList>
            <person name="Callaghan A.V."/>
            <person name="Morris B.E."/>
            <person name="Pereira I.A."/>
            <person name="McInerney M.J."/>
            <person name="Austin R.N."/>
            <person name="Groves J.T."/>
            <person name="Kukor J.J."/>
            <person name="Suflita J.M."/>
            <person name="Young L.Y."/>
            <person name="Zylstra G.J."/>
            <person name="Wawrik B."/>
        </authorList>
    </citation>
    <scope>NUCLEOTIDE SEQUENCE [LARGE SCALE GENOMIC DNA]</scope>
    <source>
        <strain evidence="11 12">AK-01</strain>
    </source>
</reference>
<dbReference type="Proteomes" id="UP000000739">
    <property type="component" value="Chromosome"/>
</dbReference>
<evidence type="ECO:0000256" key="7">
    <source>
        <dbReference type="ARBA" id="ARBA00023136"/>
    </source>
</evidence>
<evidence type="ECO:0000256" key="5">
    <source>
        <dbReference type="ARBA" id="ARBA00022692"/>
    </source>
</evidence>
<accession>B8FFE7</accession>
<dbReference type="Pfam" id="PF00999">
    <property type="entry name" value="Na_H_Exchanger"/>
    <property type="match status" value="1"/>
</dbReference>
<feature type="transmembrane region" description="Helical" evidence="8">
    <location>
        <begin position="318"/>
        <end position="341"/>
    </location>
</feature>
<feature type="transmembrane region" description="Helical" evidence="8">
    <location>
        <begin position="28"/>
        <end position="45"/>
    </location>
</feature>
<dbReference type="PROSITE" id="PS51202">
    <property type="entry name" value="RCK_C"/>
    <property type="match status" value="1"/>
</dbReference>
<dbReference type="AlphaFoldDB" id="B8FFE7"/>
<evidence type="ECO:0000256" key="3">
    <source>
        <dbReference type="ARBA" id="ARBA00022448"/>
    </source>
</evidence>
<feature type="transmembrane region" description="Helical" evidence="8">
    <location>
        <begin position="85"/>
        <end position="103"/>
    </location>
</feature>
<name>B8FFE7_DESAL</name>
<feature type="transmembrane region" description="Helical" evidence="8">
    <location>
        <begin position="294"/>
        <end position="312"/>
    </location>
</feature>
<dbReference type="InterPro" id="IPR006037">
    <property type="entry name" value="RCK_C"/>
</dbReference>
<dbReference type="eggNOG" id="COG4651">
    <property type="taxonomic scope" value="Bacteria"/>
</dbReference>
<dbReference type="KEGG" id="dal:Dalk_2514"/>
<feature type="transmembrane region" description="Helical" evidence="8">
    <location>
        <begin position="115"/>
        <end position="134"/>
    </location>
</feature>
<evidence type="ECO:0000256" key="8">
    <source>
        <dbReference type="SAM" id="Phobius"/>
    </source>
</evidence>
<comment type="subcellular location">
    <subcellularLocation>
        <location evidence="1">Membrane</location>
        <topology evidence="1">Multi-pass membrane protein</topology>
    </subcellularLocation>
</comment>
<dbReference type="InterPro" id="IPR036721">
    <property type="entry name" value="RCK_C_sf"/>
</dbReference>
<dbReference type="Gene3D" id="1.20.1530.20">
    <property type="match status" value="1"/>
</dbReference>
<feature type="transmembrane region" description="Helical" evidence="8">
    <location>
        <begin position="146"/>
        <end position="166"/>
    </location>
</feature>
<keyword evidence="12" id="KW-1185">Reference proteome</keyword>
<dbReference type="InterPro" id="IPR006153">
    <property type="entry name" value="Cation/H_exchanger_TM"/>
</dbReference>
<dbReference type="GO" id="GO:0015297">
    <property type="term" value="F:antiporter activity"/>
    <property type="evidence" value="ECO:0007669"/>
    <property type="project" value="InterPro"/>
</dbReference>
<dbReference type="PANTHER" id="PTHR42751">
    <property type="entry name" value="SODIUM/HYDROGEN EXCHANGER FAMILY/TRKA DOMAIN PROTEIN"/>
    <property type="match status" value="1"/>
</dbReference>
<evidence type="ECO:0000256" key="2">
    <source>
        <dbReference type="ARBA" id="ARBA00005551"/>
    </source>
</evidence>
<dbReference type="Gene3D" id="3.40.50.720">
    <property type="entry name" value="NAD(P)-binding Rossmann-like Domain"/>
    <property type="match status" value="1"/>
</dbReference>
<evidence type="ECO:0000313" key="12">
    <source>
        <dbReference type="Proteomes" id="UP000000739"/>
    </source>
</evidence>
<evidence type="ECO:0000256" key="4">
    <source>
        <dbReference type="ARBA" id="ARBA00022538"/>
    </source>
</evidence>
<keyword evidence="4" id="KW-0633">Potassium transport</keyword>
<dbReference type="SUPFAM" id="SSF51735">
    <property type="entry name" value="NAD(P)-binding Rossmann-fold domains"/>
    <property type="match status" value="1"/>
</dbReference>
<dbReference type="eggNOG" id="COG0490">
    <property type="taxonomic scope" value="Bacteria"/>
</dbReference>
<dbReference type="RefSeq" id="WP_015947280.1">
    <property type="nucleotide sequence ID" value="NC_011768.1"/>
</dbReference>
<dbReference type="GO" id="GO:0008324">
    <property type="term" value="F:monoatomic cation transmembrane transporter activity"/>
    <property type="evidence" value="ECO:0007669"/>
    <property type="project" value="InterPro"/>
</dbReference>
<organism evidence="11 12">
    <name type="scientific">Desulfatibacillum aliphaticivorans</name>
    <dbReference type="NCBI Taxonomy" id="218208"/>
    <lineage>
        <taxon>Bacteria</taxon>
        <taxon>Pseudomonadati</taxon>
        <taxon>Thermodesulfobacteriota</taxon>
        <taxon>Desulfobacteria</taxon>
        <taxon>Desulfobacterales</taxon>
        <taxon>Desulfatibacillaceae</taxon>
        <taxon>Desulfatibacillum</taxon>
    </lineage>
</organism>
<gene>
    <name evidence="11" type="ordered locus">Dalk_2514</name>
</gene>
<feature type="transmembrane region" description="Helical" evidence="8">
    <location>
        <begin position="216"/>
        <end position="249"/>
    </location>
</feature>
<evidence type="ECO:0000256" key="1">
    <source>
        <dbReference type="ARBA" id="ARBA00004141"/>
    </source>
</evidence>
<evidence type="ECO:0000256" key="6">
    <source>
        <dbReference type="ARBA" id="ARBA00022989"/>
    </source>
</evidence>
<dbReference type="GO" id="GO:0016020">
    <property type="term" value="C:membrane"/>
    <property type="evidence" value="ECO:0007669"/>
    <property type="project" value="UniProtKB-SubCell"/>
</dbReference>
<sequence>MGIAADIVVIVVTALAGGLIAQRLKQPLILGYILAGVLVGPYTWGRISPEEIHNIELLAEIGVALLLFALGLEFSFKKLKPVSRIALIGAPIQIILIIAYGYLIGRLFDWEPIHALWLGGLASLSSTMVLLKTLESQGWMGTLSSRVMIGMLIVQDLAVVPLMIILPQMSDPKAGLPILGVAAIKAVLFLAAMIVVGVRLLPWVMKRVAGWNSRELFLLSITAIGLGVGYGTYLVGLSFAFGAFVAGMVLSESDFGYQALSDIVPLRDLFGLLFFASVGMLLDLNFLAANLKNILMLAALISIGKFLVFYSLSHAFGYGNVVPLAVGFGLFQMGEFGFVLARTGVAAQAIDQNLYSLFLSVAIVTMILTPVVSRLTVPLYSLQKRLRKDAPMETIQISEENMENHVIIVGGGRTGQYVGRVLQRMDEDFVMVEQDFRQVEKVKELGMAVLYGDASQEIVLEGAMVDKARLVLITTPALVTSQTVLRLAKHANPDIRVIAMADSMEHMKLLKEAGTCDVVMPKYEAGLEFARQALMDLHIPATEIQRFTNAVRLDLYDSLLSQHVEYSTLDHLQRATDQLELVWVEISEKSSMAGKSLLELRIRTSTGASVVGVVRKGILYPNPEGRLAFQPGDMVAIIGNGEQAAAFKEMAAPEKAVA</sequence>
<dbReference type="InterPro" id="IPR036291">
    <property type="entry name" value="NAD(P)-bd_dom_sf"/>
</dbReference>
<keyword evidence="7 8" id="KW-0472">Membrane</keyword>
<feature type="transmembrane region" description="Helical" evidence="8">
    <location>
        <begin position="57"/>
        <end position="76"/>
    </location>
</feature>
<feature type="domain" description="RCK N-terminal" evidence="9">
    <location>
        <begin position="403"/>
        <end position="520"/>
    </location>
</feature>
<keyword evidence="6 8" id="KW-1133">Transmembrane helix</keyword>
<dbReference type="Gene3D" id="3.30.70.1450">
    <property type="entry name" value="Regulator of K+ conductance, C-terminal domain"/>
    <property type="match status" value="1"/>
</dbReference>
<dbReference type="GO" id="GO:1902600">
    <property type="term" value="P:proton transmembrane transport"/>
    <property type="evidence" value="ECO:0007669"/>
    <property type="project" value="InterPro"/>
</dbReference>
<dbReference type="PROSITE" id="PS51201">
    <property type="entry name" value="RCK_N"/>
    <property type="match status" value="1"/>
</dbReference>
<dbReference type="InterPro" id="IPR038770">
    <property type="entry name" value="Na+/solute_symporter_sf"/>
</dbReference>
<dbReference type="InterPro" id="IPR003148">
    <property type="entry name" value="RCK_N"/>
</dbReference>